<evidence type="ECO:0000256" key="4">
    <source>
        <dbReference type="ARBA" id="ARBA00022618"/>
    </source>
</evidence>
<dbReference type="OrthoDB" id="9901374at2759"/>
<evidence type="ECO:0000256" key="5">
    <source>
        <dbReference type="ARBA" id="ARBA00022829"/>
    </source>
</evidence>
<dbReference type="InterPro" id="IPR038889">
    <property type="entry name" value="Shugoshin1/2"/>
</dbReference>
<dbReference type="RefSeq" id="XP_030406805.1">
    <property type="nucleotide sequence ID" value="XM_030550945.1"/>
</dbReference>
<feature type="compositionally biased region" description="Basic and acidic residues" evidence="10">
    <location>
        <begin position="430"/>
        <end position="444"/>
    </location>
</feature>
<feature type="coiled-coil region" evidence="9">
    <location>
        <begin position="54"/>
        <end position="95"/>
    </location>
</feature>
<evidence type="ECO:0000256" key="8">
    <source>
        <dbReference type="ARBA" id="ARBA00023328"/>
    </source>
</evidence>
<name>A0A8C4WAG3_9SAUR</name>
<evidence type="ECO:0000256" key="10">
    <source>
        <dbReference type="SAM" id="MobiDB-lite"/>
    </source>
</evidence>
<dbReference type="GO" id="GO:0045132">
    <property type="term" value="P:meiotic chromosome segregation"/>
    <property type="evidence" value="ECO:0007669"/>
    <property type="project" value="InterPro"/>
</dbReference>
<feature type="domain" description="Shugoshin C-terminal" evidence="11">
    <location>
        <begin position="559"/>
        <end position="579"/>
    </location>
</feature>
<protein>
    <submittedName>
        <fullName evidence="12">Shugoshin 1</fullName>
    </submittedName>
</protein>
<reference evidence="12" key="3">
    <citation type="submission" date="2025-09" db="UniProtKB">
        <authorList>
            <consortium name="Ensembl"/>
        </authorList>
    </citation>
    <scope>IDENTIFICATION</scope>
</reference>
<organism evidence="12 13">
    <name type="scientific">Gopherus evgoodei</name>
    <name type="common">Goodes thornscrub tortoise</name>
    <dbReference type="NCBI Taxonomy" id="1825980"/>
    <lineage>
        <taxon>Eukaryota</taxon>
        <taxon>Metazoa</taxon>
        <taxon>Chordata</taxon>
        <taxon>Craniata</taxon>
        <taxon>Vertebrata</taxon>
        <taxon>Euteleostomi</taxon>
        <taxon>Archelosauria</taxon>
        <taxon>Testudinata</taxon>
        <taxon>Testudines</taxon>
        <taxon>Cryptodira</taxon>
        <taxon>Durocryptodira</taxon>
        <taxon>Testudinoidea</taxon>
        <taxon>Testudinidae</taxon>
        <taxon>Gopherus</taxon>
    </lineage>
</organism>
<keyword evidence="3" id="KW-0158">Chromosome</keyword>
<evidence type="ECO:0000256" key="2">
    <source>
        <dbReference type="ARBA" id="ARBA00010845"/>
    </source>
</evidence>
<keyword evidence="6 9" id="KW-0175">Coiled coil</keyword>
<accession>A0A8C4WAG3</accession>
<dbReference type="InterPro" id="IPR011515">
    <property type="entry name" value="Shugoshin_C"/>
</dbReference>
<feature type="region of interest" description="Disordered" evidence="10">
    <location>
        <begin position="343"/>
        <end position="396"/>
    </location>
</feature>
<evidence type="ECO:0000259" key="11">
    <source>
        <dbReference type="Pfam" id="PF07557"/>
    </source>
</evidence>
<evidence type="ECO:0000256" key="6">
    <source>
        <dbReference type="ARBA" id="ARBA00023054"/>
    </source>
</evidence>
<dbReference type="GO" id="GO:0005634">
    <property type="term" value="C:nucleus"/>
    <property type="evidence" value="ECO:0007669"/>
    <property type="project" value="InterPro"/>
</dbReference>
<keyword evidence="13" id="KW-1185">Reference proteome</keyword>
<feature type="compositionally biased region" description="Basic and acidic residues" evidence="10">
    <location>
        <begin position="382"/>
        <end position="394"/>
    </location>
</feature>
<evidence type="ECO:0000256" key="1">
    <source>
        <dbReference type="ARBA" id="ARBA00004584"/>
    </source>
</evidence>
<dbReference type="AlphaFoldDB" id="A0A8C4WAG3"/>
<comment type="similarity">
    <text evidence="2">Belongs to the shugoshin family.</text>
</comment>
<keyword evidence="8" id="KW-0137">Centromere</keyword>
<comment type="subcellular location">
    <subcellularLocation>
        <location evidence="1">Chromosome</location>
        <location evidence="1">Centromere</location>
    </subcellularLocation>
</comment>
<gene>
    <name evidence="12" type="primary">SGO1</name>
</gene>
<feature type="compositionally biased region" description="Basic and acidic residues" evidence="10">
    <location>
        <begin position="351"/>
        <end position="370"/>
    </location>
</feature>
<dbReference type="GeneID" id="115645804"/>
<evidence type="ECO:0000256" key="3">
    <source>
        <dbReference type="ARBA" id="ARBA00022454"/>
    </source>
</evidence>
<dbReference type="Ensembl" id="ENSGEVT00005012622.1">
    <property type="protein sequence ID" value="ENSGEVP00005012054.1"/>
    <property type="gene ID" value="ENSGEVG00005008508.1"/>
</dbReference>
<keyword evidence="7" id="KW-0131">Cell cycle</keyword>
<dbReference type="GO" id="GO:0000775">
    <property type="term" value="C:chromosome, centromeric region"/>
    <property type="evidence" value="ECO:0007669"/>
    <property type="project" value="UniProtKB-SubCell"/>
</dbReference>
<dbReference type="CTD" id="151648"/>
<proteinExistence type="inferred from homology"/>
<dbReference type="PANTHER" id="PTHR21577:SF3">
    <property type="entry name" value="SHUGOSHIN 1-RELATED"/>
    <property type="match status" value="1"/>
</dbReference>
<keyword evidence="4" id="KW-0132">Cell division</keyword>
<keyword evidence="5" id="KW-0159">Chromosome partition</keyword>
<dbReference type="GeneTree" id="ENSGT00940000154107"/>
<reference evidence="12" key="1">
    <citation type="submission" date="2019-06" db="EMBL/GenBank/DDBJ databases">
        <title>G10K-VGP Goodes thornscrub tortoise genome, primary haplotype.</title>
        <authorList>
            <person name="Murphy B."/>
            <person name="Edwards T."/>
            <person name="Rhie A."/>
            <person name="Koren S."/>
            <person name="Phillippy A."/>
            <person name="Fedrigo O."/>
            <person name="Haase B."/>
            <person name="Mountcastle J."/>
            <person name="Lewin H."/>
            <person name="Damas J."/>
            <person name="Howe K."/>
            <person name="Formenti G."/>
            <person name="Myers G."/>
            <person name="Durbin R."/>
            <person name="Jarvis E.D."/>
        </authorList>
    </citation>
    <scope>NUCLEOTIDE SEQUENCE [LARGE SCALE GENOMIC DNA]</scope>
</reference>
<feature type="region of interest" description="Disordered" evidence="10">
    <location>
        <begin position="428"/>
        <end position="509"/>
    </location>
</feature>
<reference evidence="12" key="2">
    <citation type="submission" date="2025-08" db="UniProtKB">
        <authorList>
            <consortium name="Ensembl"/>
        </authorList>
    </citation>
    <scope>IDENTIFICATION</scope>
</reference>
<dbReference type="GO" id="GO:0051301">
    <property type="term" value="P:cell division"/>
    <property type="evidence" value="ECO:0007669"/>
    <property type="project" value="UniProtKB-KW"/>
</dbReference>
<dbReference type="Pfam" id="PF07557">
    <property type="entry name" value="Shugoshin_C"/>
    <property type="match status" value="1"/>
</dbReference>
<dbReference type="Gene3D" id="1.20.5.730">
    <property type="entry name" value="Single helix bin"/>
    <property type="match status" value="1"/>
</dbReference>
<evidence type="ECO:0000256" key="7">
    <source>
        <dbReference type="ARBA" id="ARBA00023306"/>
    </source>
</evidence>
<sequence>MGGEKCLKRSFKDSLDDIKERMKEKRNQKWAKLGKTNQVLPIKCKIATNSSVQLKSLQANNRALALALQEEKAKMKEAQDIILHLKKEYQSLKFQIFVLQRKLSSQQAKEPVETRLSILSKIVSKVAQNLLDTADLLGPAQDLCSTDLNKRMCPSILEDDDSSILRQAGSLGLPTRVLVADASLEGEMLGNEIENNTDTNNASYSMSDSWQTFKNTSSVKKMATNTGQRSDFHLDNLEANLENILLDEEDRQVGNIVPKTVSTRRRCSNRKIHVHNLDHSERIYLTREFCKQDETRLEGSLEKGNIENIEPNLSQLNENKINMKPMLDQADTLTELNCSVAEPKLKQIQPKSREDSQTRREKGQKGKLEGSKNTSRTRSKRERSQEEPTSKVKLDLSVGSNNAYDFQFEENVHITPFRQNKMNDCDCEVDERKDTSESETHSSEGSDSEENSDDSLYVPYRSKSKYRKSSQCKNDGSPVHTRPRSKRSVVYQQQKASNEKETKNTTSNEKTIIGKPEASQTSRLHLCDVTNISSLSGTKSRISHPFLSIDEKPGIPSHKRRCTINVNYKEPSISRKLRRGDPFTDMCFLNSPIFKQKKDPKHRSVKKESLSKYNEAFVGCR</sequence>
<evidence type="ECO:0000256" key="9">
    <source>
        <dbReference type="SAM" id="Coils"/>
    </source>
</evidence>
<evidence type="ECO:0000313" key="13">
    <source>
        <dbReference type="Proteomes" id="UP000694390"/>
    </source>
</evidence>
<evidence type="ECO:0000313" key="12">
    <source>
        <dbReference type="Ensembl" id="ENSGEVP00005012054.1"/>
    </source>
</evidence>
<dbReference type="Proteomes" id="UP000694390">
    <property type="component" value="Chromosome 2"/>
</dbReference>
<dbReference type="PANTHER" id="PTHR21577">
    <property type="entry name" value="SHUGOSHIN"/>
    <property type="match status" value="1"/>
</dbReference>